<evidence type="ECO:0000313" key="3">
    <source>
        <dbReference type="Proteomes" id="UP001549320"/>
    </source>
</evidence>
<organism evidence="2 3">
    <name type="scientific">Ottowia thiooxydans</name>
    <dbReference type="NCBI Taxonomy" id="219182"/>
    <lineage>
        <taxon>Bacteria</taxon>
        <taxon>Pseudomonadati</taxon>
        <taxon>Pseudomonadota</taxon>
        <taxon>Betaproteobacteria</taxon>
        <taxon>Burkholderiales</taxon>
        <taxon>Comamonadaceae</taxon>
        <taxon>Ottowia</taxon>
    </lineage>
</organism>
<dbReference type="Gene3D" id="3.40.190.150">
    <property type="entry name" value="Bordetella uptake gene, domain 1"/>
    <property type="match status" value="1"/>
</dbReference>
<dbReference type="Gene3D" id="3.40.190.10">
    <property type="entry name" value="Periplasmic binding protein-like II"/>
    <property type="match status" value="1"/>
</dbReference>
<reference evidence="2 3" key="1">
    <citation type="submission" date="2024-06" db="EMBL/GenBank/DDBJ databases">
        <title>Sorghum-associated microbial communities from plants grown in Nebraska, USA.</title>
        <authorList>
            <person name="Schachtman D."/>
        </authorList>
    </citation>
    <scope>NUCLEOTIDE SEQUENCE [LARGE SCALE GENOMIC DNA]</scope>
    <source>
        <strain evidence="2 3">2709</strain>
    </source>
</reference>
<evidence type="ECO:0000313" key="2">
    <source>
        <dbReference type="EMBL" id="MET4576260.1"/>
    </source>
</evidence>
<dbReference type="Proteomes" id="UP001549320">
    <property type="component" value="Unassembled WGS sequence"/>
</dbReference>
<dbReference type="PIRSF" id="PIRSF017082">
    <property type="entry name" value="YflP"/>
    <property type="match status" value="1"/>
</dbReference>
<evidence type="ECO:0000256" key="1">
    <source>
        <dbReference type="ARBA" id="ARBA00006987"/>
    </source>
</evidence>
<dbReference type="InterPro" id="IPR042100">
    <property type="entry name" value="Bug_dom1"/>
</dbReference>
<keyword evidence="2" id="KW-0675">Receptor</keyword>
<dbReference type="RefSeq" id="WP_354442248.1">
    <property type="nucleotide sequence ID" value="NZ_JBEPSH010000002.1"/>
</dbReference>
<dbReference type="CDD" id="cd07012">
    <property type="entry name" value="PBP2_Bug_TTT"/>
    <property type="match status" value="1"/>
</dbReference>
<dbReference type="EMBL" id="JBEPSH010000002">
    <property type="protein sequence ID" value="MET4576260.1"/>
    <property type="molecule type" value="Genomic_DNA"/>
</dbReference>
<dbReference type="InterPro" id="IPR005064">
    <property type="entry name" value="BUG"/>
</dbReference>
<proteinExistence type="inferred from homology"/>
<dbReference type="SUPFAM" id="SSF53850">
    <property type="entry name" value="Periplasmic binding protein-like II"/>
    <property type="match status" value="1"/>
</dbReference>
<keyword evidence="3" id="KW-1185">Reference proteome</keyword>
<comment type="caution">
    <text evidence="2">The sequence shown here is derived from an EMBL/GenBank/DDBJ whole genome shotgun (WGS) entry which is preliminary data.</text>
</comment>
<name>A0ABV2Q5F5_9BURK</name>
<gene>
    <name evidence="2" type="ORF">ABIE13_001360</name>
</gene>
<accession>A0ABV2Q5F5</accession>
<dbReference type="PANTHER" id="PTHR42928:SF5">
    <property type="entry name" value="BLR1237 PROTEIN"/>
    <property type="match status" value="1"/>
</dbReference>
<sequence length="332" mass="34823">MNEKPGFLFALPINRRRMLQRLGAGAAIAAPVWSHSATPYPTGPVTLVVPFSAGGQFDSIGRAVALAMAADLGKPMIVENTGGAGGTIAGGKVARAKPDGQTLLLYGGNLATAGDIYKTLDYDPLNDFQAISRLSLAPHVIMASPASGITSFKQLRDKLNSGAKLSYGSPGVGTSMHLTFELVKQQMGLDVLHVPYKGGANVMTDLIAGNIDLGIIAIGPALSFIKNKKVVPLGLTSKARSKVAPEIPSLSELGVTDLDTGSWAGLSAPKATPAHIVERLNQSAHRALQSADLKRMFEEQGFVATPTTPAQMKQFSVQEAKAFSAVIRNLKL</sequence>
<dbReference type="Pfam" id="PF03401">
    <property type="entry name" value="TctC"/>
    <property type="match status" value="1"/>
</dbReference>
<comment type="similarity">
    <text evidence="1">Belongs to the UPF0065 (bug) family.</text>
</comment>
<dbReference type="PANTHER" id="PTHR42928">
    <property type="entry name" value="TRICARBOXYLATE-BINDING PROTEIN"/>
    <property type="match status" value="1"/>
</dbReference>
<protein>
    <submittedName>
        <fullName evidence="2">Tripartite-type tricarboxylate transporter receptor subunit TctC</fullName>
    </submittedName>
</protein>